<accession>A0ABP7AHH9</accession>
<dbReference type="PANTHER" id="PTHR11669:SF8">
    <property type="entry name" value="DNA POLYMERASE III SUBUNIT DELTA"/>
    <property type="match status" value="1"/>
</dbReference>
<dbReference type="SUPFAM" id="SSF52540">
    <property type="entry name" value="P-loop containing nucleoside triphosphate hydrolases"/>
    <property type="match status" value="1"/>
</dbReference>
<evidence type="ECO:0000313" key="2">
    <source>
        <dbReference type="EMBL" id="GAA3632631.1"/>
    </source>
</evidence>
<keyword evidence="3" id="KW-1185">Reference proteome</keyword>
<evidence type="ECO:0000313" key="3">
    <source>
        <dbReference type="Proteomes" id="UP001501074"/>
    </source>
</evidence>
<dbReference type="Proteomes" id="UP001501074">
    <property type="component" value="Unassembled WGS sequence"/>
</dbReference>
<evidence type="ECO:0000259" key="1">
    <source>
        <dbReference type="SMART" id="SM00382"/>
    </source>
</evidence>
<reference evidence="3" key="1">
    <citation type="journal article" date="2019" name="Int. J. Syst. Evol. Microbiol.">
        <title>The Global Catalogue of Microorganisms (GCM) 10K type strain sequencing project: providing services to taxonomists for standard genome sequencing and annotation.</title>
        <authorList>
            <consortium name="The Broad Institute Genomics Platform"/>
            <consortium name="The Broad Institute Genome Sequencing Center for Infectious Disease"/>
            <person name="Wu L."/>
            <person name="Ma J."/>
        </authorList>
    </citation>
    <scope>NUCLEOTIDE SEQUENCE [LARGE SCALE GENOMIC DNA]</scope>
    <source>
        <strain evidence="3">JCM 16902</strain>
    </source>
</reference>
<dbReference type="NCBIfam" id="NF005926">
    <property type="entry name" value="PRK07940.1"/>
    <property type="match status" value="1"/>
</dbReference>
<dbReference type="SMART" id="SM00382">
    <property type="entry name" value="AAA"/>
    <property type="match status" value="1"/>
</dbReference>
<organism evidence="2 3">
    <name type="scientific">Kineosporia mesophila</name>
    <dbReference type="NCBI Taxonomy" id="566012"/>
    <lineage>
        <taxon>Bacteria</taxon>
        <taxon>Bacillati</taxon>
        <taxon>Actinomycetota</taxon>
        <taxon>Actinomycetes</taxon>
        <taxon>Kineosporiales</taxon>
        <taxon>Kineosporiaceae</taxon>
        <taxon>Kineosporia</taxon>
    </lineage>
</organism>
<proteinExistence type="predicted"/>
<feature type="domain" description="AAA+ ATPase" evidence="1">
    <location>
        <begin position="52"/>
        <end position="190"/>
    </location>
</feature>
<dbReference type="PANTHER" id="PTHR11669">
    <property type="entry name" value="REPLICATION FACTOR C / DNA POLYMERASE III GAMMA-TAU SUBUNIT"/>
    <property type="match status" value="1"/>
</dbReference>
<dbReference type="Gene3D" id="3.40.50.300">
    <property type="entry name" value="P-loop containing nucleotide triphosphate hydrolases"/>
    <property type="match status" value="1"/>
</dbReference>
<dbReference type="InterPro" id="IPR050238">
    <property type="entry name" value="DNA_Rep/Repair_Clamp_Loader"/>
</dbReference>
<sequence>MSVWNDVVGQEAAIGILRRAVGAADELVRAGRGLGVDSAEDAGEAAAVSGGMTHAWLITGPPGSGRSTAARAFAAALQCPEGGCGICHACTTSLSGAHADVSLVATEHVQLRVDDVRPLIQLAQRSPSAGRWRVIVIEDADRLNDSSGNVLLKAIEEPPPRTVWLLCAPGADDVLTTIRSRCRRIGLRIPPVAAVADLLVRRDGADPAIAAFAARSAQSHIGLARRLALDEAARIRRREVLKLPSTLRSVGAAVLAAGQLVEVCAEESKARTTERDAEEKSTLLRSLGAEGLSTLPPAVRTQVKQLEENQKRRATRAQRDVLDRSLIDLLSLYRDVLVLQLGANGREDSIELVNAEMAELIEAEARHSSATATLRRMEAIGVARERIEANVSPLMALESLMVQLRPAA</sequence>
<gene>
    <name evidence="2" type="ORF">GCM10022223_58610</name>
</gene>
<dbReference type="EMBL" id="BAAAZO010000011">
    <property type="protein sequence ID" value="GAA3632631.1"/>
    <property type="molecule type" value="Genomic_DNA"/>
</dbReference>
<dbReference type="Pfam" id="PF13177">
    <property type="entry name" value="DNA_pol3_delta2"/>
    <property type="match status" value="1"/>
</dbReference>
<dbReference type="InterPro" id="IPR003593">
    <property type="entry name" value="AAA+_ATPase"/>
</dbReference>
<dbReference type="InterPro" id="IPR027417">
    <property type="entry name" value="P-loop_NTPase"/>
</dbReference>
<comment type="caution">
    <text evidence="2">The sequence shown here is derived from an EMBL/GenBank/DDBJ whole genome shotgun (WGS) entry which is preliminary data.</text>
</comment>
<protein>
    <submittedName>
        <fullName evidence="2">DNA polymerase III subunit delta</fullName>
    </submittedName>
</protein>
<dbReference type="RefSeq" id="WP_231483921.1">
    <property type="nucleotide sequence ID" value="NZ_BAAAZO010000011.1"/>
</dbReference>
<name>A0ABP7AHH9_9ACTN</name>